<dbReference type="Gene3D" id="3.30.2350.10">
    <property type="entry name" value="Pseudouridine synthase"/>
    <property type="match status" value="1"/>
</dbReference>
<evidence type="ECO:0000313" key="8">
    <source>
        <dbReference type="Proteomes" id="UP000479114"/>
    </source>
</evidence>
<name>A0A6C0P959_9BACL</name>
<dbReference type="InterPro" id="IPR020103">
    <property type="entry name" value="PsdUridine_synth_cat_dom_sf"/>
</dbReference>
<accession>A0A6C0P959</accession>
<reference evidence="7 8" key="1">
    <citation type="submission" date="2020-02" db="EMBL/GenBank/DDBJ databases">
        <title>Paenibacillus sp. nov., isolated from rhizosphere soil of tomato.</title>
        <authorList>
            <person name="Weon H.-Y."/>
            <person name="Lee S.A."/>
        </authorList>
    </citation>
    <scope>NUCLEOTIDE SEQUENCE [LARGE SCALE GENOMIC DNA]</scope>
    <source>
        <strain evidence="7 8">14171R-81</strain>
    </source>
</reference>
<dbReference type="RefSeq" id="WP_162644146.1">
    <property type="nucleotide sequence ID" value="NZ_CP048286.1"/>
</dbReference>
<dbReference type="GO" id="GO:0003723">
    <property type="term" value="F:RNA binding"/>
    <property type="evidence" value="ECO:0007669"/>
    <property type="project" value="InterPro"/>
</dbReference>
<feature type="compositionally biased region" description="Low complexity" evidence="5">
    <location>
        <begin position="118"/>
        <end position="135"/>
    </location>
</feature>
<dbReference type="SUPFAM" id="SSF55120">
    <property type="entry name" value="Pseudouridine synthase"/>
    <property type="match status" value="1"/>
</dbReference>
<evidence type="ECO:0000256" key="2">
    <source>
        <dbReference type="ARBA" id="ARBA00010876"/>
    </source>
</evidence>
<dbReference type="GO" id="GO:0000455">
    <property type="term" value="P:enzyme-directed rRNA pseudouridine synthesis"/>
    <property type="evidence" value="ECO:0007669"/>
    <property type="project" value="TreeGrafter"/>
</dbReference>
<dbReference type="Pfam" id="PF00849">
    <property type="entry name" value="PseudoU_synth_2"/>
    <property type="match status" value="1"/>
</dbReference>
<organism evidence="7 8">
    <name type="scientific">Paenibacillus rhizovicinus</name>
    <dbReference type="NCBI Taxonomy" id="2704463"/>
    <lineage>
        <taxon>Bacteria</taxon>
        <taxon>Bacillati</taxon>
        <taxon>Bacillota</taxon>
        <taxon>Bacilli</taxon>
        <taxon>Bacillales</taxon>
        <taxon>Paenibacillaceae</taxon>
        <taxon>Paenibacillus</taxon>
    </lineage>
</organism>
<protein>
    <recommendedName>
        <fullName evidence="4">Pseudouridine synthase</fullName>
        <ecNumber evidence="4">5.4.99.-</ecNumber>
    </recommendedName>
</protein>
<dbReference type="EC" id="5.4.99.-" evidence="4"/>
<evidence type="ECO:0000313" key="7">
    <source>
        <dbReference type="EMBL" id="QHW34153.1"/>
    </source>
</evidence>
<comment type="function">
    <text evidence="4">Responsible for synthesis of pseudouridine from uracil.</text>
</comment>
<evidence type="ECO:0000259" key="6">
    <source>
        <dbReference type="Pfam" id="PF00849"/>
    </source>
</evidence>
<gene>
    <name evidence="7" type="ORF">GZH47_27405</name>
</gene>
<dbReference type="GO" id="GO:0140098">
    <property type="term" value="F:catalytic activity, acting on RNA"/>
    <property type="evidence" value="ECO:0007669"/>
    <property type="project" value="UniProtKB-ARBA"/>
</dbReference>
<feature type="region of interest" description="Disordered" evidence="5">
    <location>
        <begin position="109"/>
        <end position="135"/>
    </location>
</feature>
<dbReference type="InterPro" id="IPR050188">
    <property type="entry name" value="RluA_PseudoU_synthase"/>
</dbReference>
<dbReference type="Proteomes" id="UP000479114">
    <property type="component" value="Chromosome"/>
</dbReference>
<dbReference type="AlphaFoldDB" id="A0A6C0P959"/>
<dbReference type="EMBL" id="CP048286">
    <property type="protein sequence ID" value="QHW34153.1"/>
    <property type="molecule type" value="Genomic_DNA"/>
</dbReference>
<dbReference type="KEGG" id="prz:GZH47_27405"/>
<dbReference type="GO" id="GO:0009982">
    <property type="term" value="F:pseudouridine synthase activity"/>
    <property type="evidence" value="ECO:0007669"/>
    <property type="project" value="InterPro"/>
</dbReference>
<sequence>MIHDHQALPYERDGEWLSLSSEELLRFAHAAGIAASPIEAGSHPHHVRIWLLALGLFPEKWLNRLFSVGGIQFEEGVIRLKTFLPGDPGKDAAYRMAQMALADGQASLANPAATQGKPATPQAKPAATQAAQPSQPTYTEQAEALFRDDWCLVMNKPAGMPVHPSAPGQRGTLDEAAVRDGILHGDLQPAKHIHRLDDDTAGPVLYARNELAQLRLDEAMREKTIGRQYAAIIHGVLKQRTGTVNAPIGKDRHHRSRRRVTPDGDHAVTHYETVEVYKDASLVRVWLETGRTHQIRVHMSNLGHPLIGDTLYGGRDAILRHQALRGEQLSFRHPWRSREMTLTAPEPAWFSEVRRRLASL</sequence>
<dbReference type="InterPro" id="IPR006145">
    <property type="entry name" value="PsdUridine_synth_RsuA/RluA"/>
</dbReference>
<keyword evidence="4" id="KW-0413">Isomerase</keyword>
<dbReference type="PANTHER" id="PTHR21600">
    <property type="entry name" value="MITOCHONDRIAL RNA PSEUDOURIDINE SYNTHASE"/>
    <property type="match status" value="1"/>
</dbReference>
<dbReference type="CDD" id="cd02869">
    <property type="entry name" value="PseudoU_synth_RluA_like"/>
    <property type="match status" value="1"/>
</dbReference>
<comment type="similarity">
    <text evidence="2 4">Belongs to the pseudouridine synthase RluA family.</text>
</comment>
<evidence type="ECO:0000256" key="1">
    <source>
        <dbReference type="ARBA" id="ARBA00000073"/>
    </source>
</evidence>
<comment type="catalytic activity">
    <reaction evidence="1 4">
        <text>a uridine in RNA = a pseudouridine in RNA</text>
        <dbReference type="Rhea" id="RHEA:48348"/>
        <dbReference type="Rhea" id="RHEA-COMP:12068"/>
        <dbReference type="Rhea" id="RHEA-COMP:12069"/>
        <dbReference type="ChEBI" id="CHEBI:65314"/>
        <dbReference type="ChEBI" id="CHEBI:65315"/>
    </reaction>
</comment>
<feature type="active site" evidence="3">
    <location>
        <position position="197"/>
    </location>
</feature>
<evidence type="ECO:0000256" key="3">
    <source>
        <dbReference type="PIRSR" id="PIRSR606225-1"/>
    </source>
</evidence>
<feature type="domain" description="Pseudouridine synthase RsuA/RluA-like" evidence="6">
    <location>
        <begin position="152"/>
        <end position="300"/>
    </location>
</feature>
<dbReference type="NCBIfam" id="TIGR00005">
    <property type="entry name" value="rluA_subfam"/>
    <property type="match status" value="1"/>
</dbReference>
<dbReference type="PANTHER" id="PTHR21600:SF35">
    <property type="entry name" value="PSEUDOURIDINE SYNTHASE"/>
    <property type="match status" value="1"/>
</dbReference>
<proteinExistence type="inferred from homology"/>
<evidence type="ECO:0000256" key="5">
    <source>
        <dbReference type="SAM" id="MobiDB-lite"/>
    </source>
</evidence>
<keyword evidence="8" id="KW-1185">Reference proteome</keyword>
<evidence type="ECO:0000256" key="4">
    <source>
        <dbReference type="RuleBase" id="RU362028"/>
    </source>
</evidence>
<dbReference type="InterPro" id="IPR006225">
    <property type="entry name" value="PsdUridine_synth_RluC/D"/>
</dbReference>